<dbReference type="Proteomes" id="UP000254220">
    <property type="component" value="Unassembled WGS sequence"/>
</dbReference>
<evidence type="ECO:0000313" key="2">
    <source>
        <dbReference type="EMBL" id="SUI00626.1"/>
    </source>
</evidence>
<keyword evidence="1" id="KW-0472">Membrane</keyword>
<feature type="transmembrane region" description="Helical" evidence="1">
    <location>
        <begin position="156"/>
        <end position="174"/>
    </location>
</feature>
<feature type="transmembrane region" description="Helical" evidence="1">
    <location>
        <begin position="66"/>
        <end position="86"/>
    </location>
</feature>
<dbReference type="EMBL" id="UGYB01000001">
    <property type="protein sequence ID" value="SUI00626.1"/>
    <property type="molecule type" value="Genomic_DNA"/>
</dbReference>
<dbReference type="AlphaFoldDB" id="A0A379XJE6"/>
<sequence length="176" mass="19946">MPNDSGRLLTYAALSPVYFCDKSLNISAMLTLSSLLRDCSSAEISSIASTAQSGSSKSELVNSKNIARSTIILTSFTSLFFNNFHLYIFDSQFIEHLLCTICLSLIWYFPTTCHFVIFQRVGLSYCLIFSFLSCNYRYLPVYHYISINPIKTYRSIIIFCIGSIYGWCLAFLGMDI</sequence>
<keyword evidence="1" id="KW-0812">Transmembrane</keyword>
<reference evidence="2 3" key="1">
    <citation type="submission" date="2018-06" db="EMBL/GenBank/DDBJ databases">
        <authorList>
            <consortium name="Pathogen Informatics"/>
            <person name="Doyle S."/>
        </authorList>
    </citation>
    <scope>NUCLEOTIDE SEQUENCE [LARGE SCALE GENOMIC DNA]</scope>
    <source>
        <strain evidence="2 3">NCTC12420</strain>
    </source>
</reference>
<organism evidence="2 3">
    <name type="scientific">Salmonella enterica subsp. indica</name>
    <dbReference type="NCBI Taxonomy" id="59207"/>
    <lineage>
        <taxon>Bacteria</taxon>
        <taxon>Pseudomonadati</taxon>
        <taxon>Pseudomonadota</taxon>
        <taxon>Gammaproteobacteria</taxon>
        <taxon>Enterobacterales</taxon>
        <taxon>Enterobacteriaceae</taxon>
        <taxon>Salmonella</taxon>
    </lineage>
</organism>
<keyword evidence="1" id="KW-1133">Transmembrane helix</keyword>
<evidence type="ECO:0000313" key="3">
    <source>
        <dbReference type="Proteomes" id="UP000254220"/>
    </source>
</evidence>
<gene>
    <name evidence="2" type="ORF">NCTC12420_00284</name>
</gene>
<feature type="transmembrane region" description="Helical" evidence="1">
    <location>
        <begin position="116"/>
        <end position="136"/>
    </location>
</feature>
<accession>A0A379XJE6</accession>
<proteinExistence type="predicted"/>
<name>A0A379XJE6_SALER</name>
<protein>
    <submittedName>
        <fullName evidence="2">Uncharacterized protein</fullName>
    </submittedName>
</protein>
<evidence type="ECO:0000256" key="1">
    <source>
        <dbReference type="SAM" id="Phobius"/>
    </source>
</evidence>